<dbReference type="AlphaFoldDB" id="A0A843U015"/>
<reference evidence="5" key="1">
    <citation type="submission" date="2017-07" db="EMBL/GenBank/DDBJ databases">
        <title>Taro Niue Genome Assembly and Annotation.</title>
        <authorList>
            <person name="Atibalentja N."/>
            <person name="Keating K."/>
            <person name="Fields C.J."/>
        </authorList>
    </citation>
    <scope>NUCLEOTIDE SEQUENCE</scope>
    <source>
        <strain evidence="5">Niue_2</strain>
        <tissue evidence="5">Leaf</tissue>
    </source>
</reference>
<evidence type="ECO:0000313" key="5">
    <source>
        <dbReference type="EMBL" id="MQL76921.1"/>
    </source>
</evidence>
<evidence type="ECO:0000256" key="2">
    <source>
        <dbReference type="ARBA" id="ARBA00022771"/>
    </source>
</evidence>
<name>A0A843U015_COLES</name>
<dbReference type="InterPro" id="IPR010666">
    <property type="entry name" value="Znf_GRF"/>
</dbReference>
<dbReference type="OrthoDB" id="1747957at2759"/>
<evidence type="ECO:0000256" key="1">
    <source>
        <dbReference type="ARBA" id="ARBA00022723"/>
    </source>
</evidence>
<keyword evidence="2" id="KW-0863">Zinc-finger</keyword>
<keyword evidence="1" id="KW-0479">Metal-binding</keyword>
<dbReference type="GO" id="GO:0008270">
    <property type="term" value="F:zinc ion binding"/>
    <property type="evidence" value="ECO:0007669"/>
    <property type="project" value="UniProtKB-KW"/>
</dbReference>
<feature type="domain" description="GRF-type" evidence="4">
    <location>
        <begin position="11"/>
        <end position="39"/>
    </location>
</feature>
<dbReference type="Pfam" id="PF06839">
    <property type="entry name" value="Zn_ribbon_GRF"/>
    <property type="match status" value="1"/>
</dbReference>
<organism evidence="5 6">
    <name type="scientific">Colocasia esculenta</name>
    <name type="common">Wild taro</name>
    <name type="synonym">Arum esculentum</name>
    <dbReference type="NCBI Taxonomy" id="4460"/>
    <lineage>
        <taxon>Eukaryota</taxon>
        <taxon>Viridiplantae</taxon>
        <taxon>Streptophyta</taxon>
        <taxon>Embryophyta</taxon>
        <taxon>Tracheophyta</taxon>
        <taxon>Spermatophyta</taxon>
        <taxon>Magnoliopsida</taxon>
        <taxon>Liliopsida</taxon>
        <taxon>Araceae</taxon>
        <taxon>Aroideae</taxon>
        <taxon>Colocasieae</taxon>
        <taxon>Colocasia</taxon>
    </lineage>
</organism>
<feature type="non-terminal residue" evidence="5">
    <location>
        <position position="1"/>
    </location>
</feature>
<evidence type="ECO:0000259" key="4">
    <source>
        <dbReference type="Pfam" id="PF06839"/>
    </source>
</evidence>
<evidence type="ECO:0000256" key="3">
    <source>
        <dbReference type="ARBA" id="ARBA00022833"/>
    </source>
</evidence>
<dbReference type="EMBL" id="NMUH01000323">
    <property type="protein sequence ID" value="MQL76921.1"/>
    <property type="molecule type" value="Genomic_DNA"/>
</dbReference>
<protein>
    <recommendedName>
        <fullName evidence="4">GRF-type domain-containing protein</fullName>
    </recommendedName>
</protein>
<keyword evidence="6" id="KW-1185">Reference proteome</keyword>
<evidence type="ECO:0000313" key="6">
    <source>
        <dbReference type="Proteomes" id="UP000652761"/>
    </source>
</evidence>
<accession>A0A843U015</accession>
<dbReference type="Proteomes" id="UP000652761">
    <property type="component" value="Unassembled WGS sequence"/>
</dbReference>
<keyword evidence="3" id="KW-0862">Zinc</keyword>
<proteinExistence type="predicted"/>
<sequence length="60" mass="7060">MASRPPIPLMRCTCGHGYCAIKMSQTERNPGRMYYKCKEWADRKRRHKLGITFMSPQKVN</sequence>
<gene>
    <name evidence="5" type="ORF">Taro_009327</name>
</gene>
<comment type="caution">
    <text evidence="5">The sequence shown here is derived from an EMBL/GenBank/DDBJ whole genome shotgun (WGS) entry which is preliminary data.</text>
</comment>